<evidence type="ECO:0000256" key="22">
    <source>
        <dbReference type="ARBA" id="ARBA00049161"/>
    </source>
</evidence>
<dbReference type="GO" id="GO:0046872">
    <property type="term" value="F:metal ion binding"/>
    <property type="evidence" value="ECO:0007669"/>
    <property type="project" value="UniProtKB-KW"/>
</dbReference>
<dbReference type="PANTHER" id="PTHR11136">
    <property type="entry name" value="FOLYLPOLYGLUTAMATE SYNTHASE-RELATED"/>
    <property type="match status" value="1"/>
</dbReference>
<dbReference type="EC" id="6.3.2.17" evidence="8"/>
<dbReference type="NCBIfam" id="NF008101">
    <property type="entry name" value="PRK10846.1"/>
    <property type="match status" value="1"/>
</dbReference>
<keyword evidence="14" id="KW-0460">Magnesium</keyword>
<dbReference type="Pfam" id="PF02875">
    <property type="entry name" value="Mur_ligase_C"/>
    <property type="match status" value="1"/>
</dbReference>
<evidence type="ECO:0000313" key="27">
    <source>
        <dbReference type="Proteomes" id="UP000194450"/>
    </source>
</evidence>
<dbReference type="InterPro" id="IPR036565">
    <property type="entry name" value="Mur-like_cat_sf"/>
</dbReference>
<sequence>MPKPRTLAPAASASLDDWLHYLENLHTKTIELGLDRVSEVADKLGVRQPKVPVITVAGTNGKGSTVRYLEVILQHAGYSTGVYVSPHLYHYAERVRLNQQHLPDAEHTQAFAAVEAARGDTSLSYFEFGTLAALWLFQQHQPDVIILEVGLGGRLDAVNCVAPDVAVVTSIGLDHCDWLGDTRELIGFEKAGIFRAGKHAVCGDPDMPVTIGEHAQAIGAVLSQVGEQFSYQRDTDRWHYRSETLNLTNLPLPQLPLANAATAIAALEGLALPVTAAAIAQGIGEARLAGRLQLLQTNPPVLLDVAHNPHAAAFLCDTVQARFSDYDVIAVIGMLADKDIQGSLQALQPVVSEWALASLSEPRGASAQELQQALPPTNVPVSKHDSVVAAFEYARERAKAASRSTLVLVCGSFYTVGKIQAKE</sequence>
<evidence type="ECO:0000256" key="23">
    <source>
        <dbReference type="PIRNR" id="PIRNR001563"/>
    </source>
</evidence>
<evidence type="ECO:0000256" key="13">
    <source>
        <dbReference type="ARBA" id="ARBA00022840"/>
    </source>
</evidence>
<gene>
    <name evidence="26" type="ORF">SAMN06297229_0826</name>
</gene>
<evidence type="ECO:0000256" key="5">
    <source>
        <dbReference type="ARBA" id="ARBA00008276"/>
    </source>
</evidence>
<evidence type="ECO:0000256" key="6">
    <source>
        <dbReference type="ARBA" id="ARBA00011245"/>
    </source>
</evidence>
<protein>
    <recommendedName>
        <fullName evidence="9">Dihydrofolate synthase/folylpolyglutamate synthase</fullName>
        <ecNumber evidence="7">6.3.2.12</ecNumber>
        <ecNumber evidence="8">6.3.2.17</ecNumber>
    </recommendedName>
    <alternativeName>
        <fullName evidence="18">Folylpoly-gamma-glutamate synthetase-dihydrofolate synthetase</fullName>
    </alternativeName>
    <alternativeName>
        <fullName evidence="16">Folylpolyglutamate synthetase</fullName>
    </alternativeName>
    <alternativeName>
        <fullName evidence="17">Tetrahydrofolylpolyglutamate synthase</fullName>
    </alternativeName>
</protein>
<keyword evidence="10 23" id="KW-0436">Ligase</keyword>
<evidence type="ECO:0000256" key="1">
    <source>
        <dbReference type="ARBA" id="ARBA00001946"/>
    </source>
</evidence>
<evidence type="ECO:0000256" key="20">
    <source>
        <dbReference type="ARBA" id="ARBA00047808"/>
    </source>
</evidence>
<evidence type="ECO:0000256" key="3">
    <source>
        <dbReference type="ARBA" id="ARBA00004799"/>
    </source>
</evidence>
<comment type="catalytic activity">
    <reaction evidence="21">
        <text>(6R)-5,10-methylenetetrahydrofolyl-(gamma-L-Glu)(n) + L-glutamate + ATP = (6R)-5,10-methylenetetrahydrofolyl-(gamma-L-Glu)(n+1) + ADP + phosphate + H(+)</text>
        <dbReference type="Rhea" id="RHEA:51912"/>
        <dbReference type="Rhea" id="RHEA-COMP:13257"/>
        <dbReference type="Rhea" id="RHEA-COMP:13258"/>
        <dbReference type="ChEBI" id="CHEBI:15378"/>
        <dbReference type="ChEBI" id="CHEBI:29985"/>
        <dbReference type="ChEBI" id="CHEBI:30616"/>
        <dbReference type="ChEBI" id="CHEBI:43474"/>
        <dbReference type="ChEBI" id="CHEBI:136572"/>
        <dbReference type="ChEBI" id="CHEBI:456216"/>
        <dbReference type="EC" id="6.3.2.17"/>
    </reaction>
</comment>
<evidence type="ECO:0000256" key="21">
    <source>
        <dbReference type="ARBA" id="ARBA00049035"/>
    </source>
</evidence>
<dbReference type="Gene3D" id="3.90.190.20">
    <property type="entry name" value="Mur ligase, C-terminal domain"/>
    <property type="match status" value="1"/>
</dbReference>
<proteinExistence type="inferred from homology"/>
<dbReference type="EC" id="6.3.2.12" evidence="7"/>
<dbReference type="GO" id="GO:0005737">
    <property type="term" value="C:cytoplasm"/>
    <property type="evidence" value="ECO:0007669"/>
    <property type="project" value="TreeGrafter"/>
</dbReference>
<dbReference type="EMBL" id="FXWH01000001">
    <property type="protein sequence ID" value="SMQ63242.1"/>
    <property type="molecule type" value="Genomic_DNA"/>
</dbReference>
<dbReference type="RefSeq" id="WP_086433977.1">
    <property type="nucleotide sequence ID" value="NZ_FXWH01000001.1"/>
</dbReference>
<dbReference type="InterPro" id="IPR013221">
    <property type="entry name" value="Mur_ligase_cen"/>
</dbReference>
<evidence type="ECO:0000256" key="2">
    <source>
        <dbReference type="ARBA" id="ARBA00002714"/>
    </source>
</evidence>
<comment type="similarity">
    <text evidence="5 23">Belongs to the folylpolyglutamate synthase family.</text>
</comment>
<evidence type="ECO:0000256" key="4">
    <source>
        <dbReference type="ARBA" id="ARBA00005150"/>
    </source>
</evidence>
<evidence type="ECO:0000256" key="16">
    <source>
        <dbReference type="ARBA" id="ARBA00030048"/>
    </source>
</evidence>
<dbReference type="AlphaFoldDB" id="A0A1Y6ERW7"/>
<comment type="pathway">
    <text evidence="3">Cofactor biosynthesis; tetrahydrofolate biosynthesis; 7,8-dihydrofolate from 2-amino-4-hydroxy-6-hydroxymethyl-7,8-dihydropteridine diphosphate and 4-aminobenzoate: step 2/2.</text>
</comment>
<evidence type="ECO:0000259" key="24">
    <source>
        <dbReference type="Pfam" id="PF02875"/>
    </source>
</evidence>
<dbReference type="SUPFAM" id="SSF53244">
    <property type="entry name" value="MurD-like peptide ligases, peptide-binding domain"/>
    <property type="match status" value="1"/>
</dbReference>
<evidence type="ECO:0000256" key="19">
    <source>
        <dbReference type="ARBA" id="ARBA00047493"/>
    </source>
</evidence>
<feature type="domain" description="Mur ligase central" evidence="25">
    <location>
        <begin position="56"/>
        <end position="196"/>
    </location>
</feature>
<dbReference type="UniPathway" id="UPA00077">
    <property type="reaction ID" value="UER00157"/>
</dbReference>
<accession>A0A1Y6ERW7</accession>
<dbReference type="PROSITE" id="PS01011">
    <property type="entry name" value="FOLYLPOLYGLU_SYNT_1"/>
    <property type="match status" value="1"/>
</dbReference>
<evidence type="ECO:0000256" key="10">
    <source>
        <dbReference type="ARBA" id="ARBA00022598"/>
    </source>
</evidence>
<comment type="catalytic activity">
    <reaction evidence="19">
        <text>(6S)-5,6,7,8-tetrahydrofolyl-(gamma-L-Glu)(n) + L-glutamate + ATP = (6S)-5,6,7,8-tetrahydrofolyl-(gamma-L-Glu)(n+1) + ADP + phosphate + H(+)</text>
        <dbReference type="Rhea" id="RHEA:10580"/>
        <dbReference type="Rhea" id="RHEA-COMP:14738"/>
        <dbReference type="Rhea" id="RHEA-COMP:14740"/>
        <dbReference type="ChEBI" id="CHEBI:15378"/>
        <dbReference type="ChEBI" id="CHEBI:29985"/>
        <dbReference type="ChEBI" id="CHEBI:30616"/>
        <dbReference type="ChEBI" id="CHEBI:43474"/>
        <dbReference type="ChEBI" id="CHEBI:141005"/>
        <dbReference type="ChEBI" id="CHEBI:456216"/>
        <dbReference type="EC" id="6.3.2.17"/>
    </reaction>
</comment>
<evidence type="ECO:0000313" key="26">
    <source>
        <dbReference type="EMBL" id="SMQ63242.1"/>
    </source>
</evidence>
<evidence type="ECO:0000256" key="14">
    <source>
        <dbReference type="ARBA" id="ARBA00022842"/>
    </source>
</evidence>
<evidence type="ECO:0000256" key="9">
    <source>
        <dbReference type="ARBA" id="ARBA00019357"/>
    </source>
</evidence>
<keyword evidence="13 23" id="KW-0067">ATP-binding</keyword>
<comment type="cofactor">
    <cofactor evidence="1">
        <name>Mg(2+)</name>
        <dbReference type="ChEBI" id="CHEBI:18420"/>
    </cofactor>
</comment>
<dbReference type="GO" id="GO:0005524">
    <property type="term" value="F:ATP binding"/>
    <property type="evidence" value="ECO:0007669"/>
    <property type="project" value="UniProtKB-KW"/>
</dbReference>
<keyword evidence="27" id="KW-1185">Reference proteome</keyword>
<dbReference type="PANTHER" id="PTHR11136:SF0">
    <property type="entry name" value="DIHYDROFOLATE SYNTHETASE-RELATED"/>
    <property type="match status" value="1"/>
</dbReference>
<keyword evidence="12 23" id="KW-0547">Nucleotide-binding</keyword>
<keyword evidence="15" id="KW-0289">Folate biosynthesis</keyword>
<evidence type="ECO:0000256" key="12">
    <source>
        <dbReference type="ARBA" id="ARBA00022741"/>
    </source>
</evidence>
<evidence type="ECO:0000256" key="7">
    <source>
        <dbReference type="ARBA" id="ARBA00013023"/>
    </source>
</evidence>
<organism evidence="26 27">
    <name type="scientific">Pseudidiomarina planktonica</name>
    <dbReference type="NCBI Taxonomy" id="1323738"/>
    <lineage>
        <taxon>Bacteria</taxon>
        <taxon>Pseudomonadati</taxon>
        <taxon>Pseudomonadota</taxon>
        <taxon>Gammaproteobacteria</taxon>
        <taxon>Alteromonadales</taxon>
        <taxon>Idiomarinaceae</taxon>
        <taxon>Pseudidiomarina</taxon>
    </lineage>
</organism>
<dbReference type="GO" id="GO:0046656">
    <property type="term" value="P:folic acid biosynthetic process"/>
    <property type="evidence" value="ECO:0007669"/>
    <property type="project" value="UniProtKB-KW"/>
</dbReference>
<dbReference type="InterPro" id="IPR001645">
    <property type="entry name" value="Folylpolyglutamate_synth"/>
</dbReference>
<dbReference type="InterPro" id="IPR004101">
    <property type="entry name" value="Mur_ligase_C"/>
</dbReference>
<dbReference type="Proteomes" id="UP000194450">
    <property type="component" value="Unassembled WGS sequence"/>
</dbReference>
<name>A0A1Y6ERW7_9GAMM</name>
<comment type="subunit">
    <text evidence="6">Monomer.</text>
</comment>
<evidence type="ECO:0000256" key="18">
    <source>
        <dbReference type="ARBA" id="ARBA00032510"/>
    </source>
</evidence>
<dbReference type="FunFam" id="3.40.1190.10:FF:000004">
    <property type="entry name" value="Dihydrofolate synthase/folylpolyglutamate synthase"/>
    <property type="match status" value="1"/>
</dbReference>
<feature type="domain" description="Mur ligase C-terminal" evidence="24">
    <location>
        <begin position="290"/>
        <end position="413"/>
    </location>
</feature>
<comment type="catalytic activity">
    <reaction evidence="20">
        <text>10-formyltetrahydrofolyl-(gamma-L-Glu)(n) + L-glutamate + ATP = 10-formyltetrahydrofolyl-(gamma-L-Glu)(n+1) + ADP + phosphate + H(+)</text>
        <dbReference type="Rhea" id="RHEA:51904"/>
        <dbReference type="Rhea" id="RHEA-COMP:13088"/>
        <dbReference type="Rhea" id="RHEA-COMP:14300"/>
        <dbReference type="ChEBI" id="CHEBI:15378"/>
        <dbReference type="ChEBI" id="CHEBI:29985"/>
        <dbReference type="ChEBI" id="CHEBI:30616"/>
        <dbReference type="ChEBI" id="CHEBI:43474"/>
        <dbReference type="ChEBI" id="CHEBI:134413"/>
        <dbReference type="ChEBI" id="CHEBI:456216"/>
        <dbReference type="EC" id="6.3.2.17"/>
    </reaction>
</comment>
<dbReference type="GO" id="GO:0046654">
    <property type="term" value="P:tetrahydrofolate biosynthetic process"/>
    <property type="evidence" value="ECO:0007669"/>
    <property type="project" value="UniProtKB-UniPathway"/>
</dbReference>
<dbReference type="InterPro" id="IPR036615">
    <property type="entry name" value="Mur_ligase_C_dom_sf"/>
</dbReference>
<dbReference type="GO" id="GO:0008841">
    <property type="term" value="F:dihydrofolate synthase activity"/>
    <property type="evidence" value="ECO:0007669"/>
    <property type="project" value="UniProtKB-EC"/>
</dbReference>
<dbReference type="NCBIfam" id="TIGR01499">
    <property type="entry name" value="folC"/>
    <property type="match status" value="1"/>
</dbReference>
<dbReference type="Pfam" id="PF08245">
    <property type="entry name" value="Mur_ligase_M"/>
    <property type="match status" value="1"/>
</dbReference>
<dbReference type="SUPFAM" id="SSF53623">
    <property type="entry name" value="MurD-like peptide ligases, catalytic domain"/>
    <property type="match status" value="1"/>
</dbReference>
<comment type="pathway">
    <text evidence="4">Cofactor biosynthesis; tetrahydrofolylpolyglutamate biosynthesis.</text>
</comment>
<comment type="function">
    <text evidence="2">Functions in two distinct reactions of the de novo folate biosynthetic pathway. Catalyzes the addition of a glutamate residue to dihydropteroate (7,8-dihydropteroate or H2Pte) to form dihydrofolate (7,8-dihydrofolate monoglutamate or H2Pte-Glu). Also catalyzes successive additions of L-glutamate to tetrahydrofolate or 10-formyltetrahydrofolate or 5,10-methylenetetrahydrofolate, leading to folylpolyglutamate derivatives.</text>
</comment>
<reference evidence="27" key="1">
    <citation type="submission" date="2017-04" db="EMBL/GenBank/DDBJ databases">
        <authorList>
            <person name="Varghese N."/>
            <person name="Submissions S."/>
        </authorList>
    </citation>
    <scope>NUCLEOTIDE SEQUENCE [LARGE SCALE GENOMIC DNA]</scope>
</reference>
<evidence type="ECO:0000256" key="17">
    <source>
        <dbReference type="ARBA" id="ARBA00030592"/>
    </source>
</evidence>
<evidence type="ECO:0000256" key="11">
    <source>
        <dbReference type="ARBA" id="ARBA00022723"/>
    </source>
</evidence>
<dbReference type="GO" id="GO:0004326">
    <property type="term" value="F:tetrahydrofolylpolyglutamate synthase activity"/>
    <property type="evidence" value="ECO:0007669"/>
    <property type="project" value="UniProtKB-EC"/>
</dbReference>
<dbReference type="Gene3D" id="3.40.1190.10">
    <property type="entry name" value="Mur-like, catalytic domain"/>
    <property type="match status" value="1"/>
</dbReference>
<evidence type="ECO:0000256" key="8">
    <source>
        <dbReference type="ARBA" id="ARBA00013025"/>
    </source>
</evidence>
<dbReference type="OrthoDB" id="9809356at2"/>
<evidence type="ECO:0000259" key="25">
    <source>
        <dbReference type="Pfam" id="PF08245"/>
    </source>
</evidence>
<keyword evidence="11" id="KW-0479">Metal-binding</keyword>
<dbReference type="InterPro" id="IPR018109">
    <property type="entry name" value="Folylpolyglutamate_synth_CS"/>
</dbReference>
<evidence type="ECO:0000256" key="15">
    <source>
        <dbReference type="ARBA" id="ARBA00022909"/>
    </source>
</evidence>
<dbReference type="PIRSF" id="PIRSF001563">
    <property type="entry name" value="Folylpolyglu_synth"/>
    <property type="match status" value="1"/>
</dbReference>
<comment type="catalytic activity">
    <reaction evidence="22">
        <text>7,8-dihydropteroate + L-glutamate + ATP = 7,8-dihydrofolate + ADP + phosphate + H(+)</text>
        <dbReference type="Rhea" id="RHEA:23584"/>
        <dbReference type="ChEBI" id="CHEBI:15378"/>
        <dbReference type="ChEBI" id="CHEBI:17839"/>
        <dbReference type="ChEBI" id="CHEBI:29985"/>
        <dbReference type="ChEBI" id="CHEBI:30616"/>
        <dbReference type="ChEBI" id="CHEBI:43474"/>
        <dbReference type="ChEBI" id="CHEBI:57451"/>
        <dbReference type="ChEBI" id="CHEBI:456216"/>
        <dbReference type="EC" id="6.3.2.12"/>
    </reaction>
</comment>